<evidence type="ECO:0000259" key="6">
    <source>
        <dbReference type="Pfam" id="PF04542"/>
    </source>
</evidence>
<keyword evidence="9" id="KW-1185">Reference proteome</keyword>
<feature type="domain" description="RNA polymerase sigma factor 70 region 4 type 2" evidence="7">
    <location>
        <begin position="103"/>
        <end position="154"/>
    </location>
</feature>
<dbReference type="EMBL" id="CP036434">
    <property type="protein sequence ID" value="QDV08206.1"/>
    <property type="molecule type" value="Genomic_DNA"/>
</dbReference>
<dbReference type="AlphaFoldDB" id="A0A518EVT7"/>
<dbReference type="NCBIfam" id="TIGR02937">
    <property type="entry name" value="sigma70-ECF"/>
    <property type="match status" value="1"/>
</dbReference>
<keyword evidence="3" id="KW-0731">Sigma factor</keyword>
<gene>
    <name evidence="8" type="ORF">Poly30_37420</name>
</gene>
<name>A0A518EVT7_9BACT</name>
<evidence type="ECO:0000256" key="1">
    <source>
        <dbReference type="ARBA" id="ARBA00010641"/>
    </source>
</evidence>
<dbReference type="Pfam" id="PF13620">
    <property type="entry name" value="CarboxypepD_reg"/>
    <property type="match status" value="1"/>
</dbReference>
<dbReference type="PANTHER" id="PTHR43133:SF8">
    <property type="entry name" value="RNA POLYMERASE SIGMA FACTOR HI_1459-RELATED"/>
    <property type="match status" value="1"/>
</dbReference>
<keyword evidence="2" id="KW-0805">Transcription regulation</keyword>
<dbReference type="Pfam" id="PF08281">
    <property type="entry name" value="Sigma70_r4_2"/>
    <property type="match status" value="1"/>
</dbReference>
<dbReference type="InterPro" id="IPR013249">
    <property type="entry name" value="RNA_pol_sigma70_r4_t2"/>
</dbReference>
<dbReference type="InterPro" id="IPR013324">
    <property type="entry name" value="RNA_pol_sigma_r3/r4-like"/>
</dbReference>
<dbReference type="Gene3D" id="1.10.1740.10">
    <property type="match status" value="1"/>
</dbReference>
<feature type="domain" description="RNA polymerase sigma-70 region 2" evidence="6">
    <location>
        <begin position="11"/>
        <end position="74"/>
    </location>
</feature>
<comment type="similarity">
    <text evidence="1">Belongs to the sigma-70 factor family. ECF subfamily.</text>
</comment>
<dbReference type="GO" id="GO:0003677">
    <property type="term" value="F:DNA binding"/>
    <property type="evidence" value="ECO:0007669"/>
    <property type="project" value="UniProtKB-KW"/>
</dbReference>
<dbReference type="RefSeq" id="WP_145200431.1">
    <property type="nucleotide sequence ID" value="NZ_CP036434.1"/>
</dbReference>
<dbReference type="InterPro" id="IPR013325">
    <property type="entry name" value="RNA_pol_sigma_r2"/>
</dbReference>
<organism evidence="8 9">
    <name type="scientific">Saltatorellus ferox</name>
    <dbReference type="NCBI Taxonomy" id="2528018"/>
    <lineage>
        <taxon>Bacteria</taxon>
        <taxon>Pseudomonadati</taxon>
        <taxon>Planctomycetota</taxon>
        <taxon>Planctomycetia</taxon>
        <taxon>Planctomycetia incertae sedis</taxon>
        <taxon>Saltatorellus</taxon>
    </lineage>
</organism>
<evidence type="ECO:0000256" key="2">
    <source>
        <dbReference type="ARBA" id="ARBA00023015"/>
    </source>
</evidence>
<dbReference type="Pfam" id="PF04542">
    <property type="entry name" value="Sigma70_r2"/>
    <property type="match status" value="1"/>
</dbReference>
<dbReference type="Gene3D" id="1.10.10.10">
    <property type="entry name" value="Winged helix-like DNA-binding domain superfamily/Winged helix DNA-binding domain"/>
    <property type="match status" value="1"/>
</dbReference>
<dbReference type="SUPFAM" id="SSF88946">
    <property type="entry name" value="Sigma2 domain of RNA polymerase sigma factors"/>
    <property type="match status" value="1"/>
</dbReference>
<evidence type="ECO:0000313" key="8">
    <source>
        <dbReference type="EMBL" id="QDV08206.1"/>
    </source>
</evidence>
<dbReference type="InterPro" id="IPR008969">
    <property type="entry name" value="CarboxyPept-like_regulatory"/>
</dbReference>
<evidence type="ECO:0000256" key="4">
    <source>
        <dbReference type="ARBA" id="ARBA00023125"/>
    </source>
</evidence>
<sequence>MPDPIELDRLTAHHERIRRLARALVRSEQEAEDLVQDAWVRALERGPRDSGALGAWLATVVRRLAGNGRRSDRRRLFREQESARPEAVPSSADIAARVDVETRLAAALESLPEPHRTLLRDRYLGGLDAPAIAERDGRTPDSVHSSLKRARAALRQHLERKGFGEDVHWTAALAPFIVPTSGGGADLTTLTDPSIHAAAKTTSLLVGTLAMKKALAVLLVVTLGAVTWWGAADFSAVKAEPAEDRTVGVATFEVALSAAENDLTGDEAEALAAPPEAFARSAGLTTSPATGWQVQGQFRTADGGGLPGVPFQVSMYAGMQPGGSPLQRFDLVSDPNGRFVLDAEDPGQSVCFTVDVEDEPRAFFATQDVYRAPLGGAPPLIEIVAFERDATVTGIVLDTNDRPVAGAHVDGKGGRTTTEGDGSFELDISSQSFGRLRAWADGHGLAEAFIEDMAAGDALEVVLRLPPEFIVSGTVRDQQGAPIAGAEITISGEARDTTRTDAAGRYRVASLAFPPGGALRVSARHDVHASESRQMNVPPDTAEVDVDFELTRGIEIQGVVLAPDGTPVAGAEVWTGFDPHAWDRVIVYSDDAGKFRLDGATEARTHVGASARDWPTIDRLMELSAGCHVTLQFERSRALRGIVQDPSGAPLSGIGVSAKRDGSYFDSDASTDAQGRFELTGFGSEGRFGVDVFGSGWIRSEVDVPQSALDREASNFVVTLSEAGVLSGNATDAATGQPLTGFTVRIGWPEWLDGIPDGAQPIQGVDASWYQHGKVFNDEDGHWSTTPFDEFPPGHWAMVEVSAPGYAPLRVDAVEIAPVDEPSDQMYALLRPVTARVSVTSGDEPLGDARVLGSTAKEPRPADATWRATTGAAGVALLEELPPGLLFLRVESEGRADWNAGPFEISAAGSTISVELPPGYPLGVTLRNAEGEPLPGERIMLTGMNAGGSTKTRTFATTDASGRARFPLVTPGIWRIARAVGGGEFPLPDLPLDVTVHGNQGEMSVVLQPEGIAHVTVTFEGPEPPPNEATLYLNIEGGRGRAALLREGRAEFAGVMPGAYRISGFFWDAAAGKAMRLGGAFEVESGVEDVEVQATLDE</sequence>
<dbReference type="Gene3D" id="2.60.40.1120">
    <property type="entry name" value="Carboxypeptidase-like, regulatory domain"/>
    <property type="match status" value="1"/>
</dbReference>
<keyword evidence="4" id="KW-0238">DNA-binding</keyword>
<dbReference type="InterPro" id="IPR039425">
    <property type="entry name" value="RNA_pol_sigma-70-like"/>
</dbReference>
<dbReference type="InterPro" id="IPR014284">
    <property type="entry name" value="RNA_pol_sigma-70_dom"/>
</dbReference>
<dbReference type="GO" id="GO:0016987">
    <property type="term" value="F:sigma factor activity"/>
    <property type="evidence" value="ECO:0007669"/>
    <property type="project" value="UniProtKB-KW"/>
</dbReference>
<evidence type="ECO:0000259" key="7">
    <source>
        <dbReference type="Pfam" id="PF08281"/>
    </source>
</evidence>
<keyword evidence="5" id="KW-0804">Transcription</keyword>
<evidence type="ECO:0000256" key="3">
    <source>
        <dbReference type="ARBA" id="ARBA00023082"/>
    </source>
</evidence>
<dbReference type="SUPFAM" id="SSF88659">
    <property type="entry name" value="Sigma3 and sigma4 domains of RNA polymerase sigma factors"/>
    <property type="match status" value="1"/>
</dbReference>
<protein>
    <submittedName>
        <fullName evidence="8">RNA polymerase sigma factor</fullName>
    </submittedName>
</protein>
<dbReference type="OrthoDB" id="279585at2"/>
<accession>A0A518EVT7</accession>
<evidence type="ECO:0000313" key="9">
    <source>
        <dbReference type="Proteomes" id="UP000320390"/>
    </source>
</evidence>
<reference evidence="8 9" key="1">
    <citation type="submission" date="2019-02" db="EMBL/GenBank/DDBJ databases">
        <title>Deep-cultivation of Planctomycetes and their phenomic and genomic characterization uncovers novel biology.</title>
        <authorList>
            <person name="Wiegand S."/>
            <person name="Jogler M."/>
            <person name="Boedeker C."/>
            <person name="Pinto D."/>
            <person name="Vollmers J."/>
            <person name="Rivas-Marin E."/>
            <person name="Kohn T."/>
            <person name="Peeters S.H."/>
            <person name="Heuer A."/>
            <person name="Rast P."/>
            <person name="Oberbeckmann S."/>
            <person name="Bunk B."/>
            <person name="Jeske O."/>
            <person name="Meyerdierks A."/>
            <person name="Storesund J.E."/>
            <person name="Kallscheuer N."/>
            <person name="Luecker S."/>
            <person name="Lage O.M."/>
            <person name="Pohl T."/>
            <person name="Merkel B.J."/>
            <person name="Hornburger P."/>
            <person name="Mueller R.-W."/>
            <person name="Bruemmer F."/>
            <person name="Labrenz M."/>
            <person name="Spormann A.M."/>
            <person name="Op den Camp H."/>
            <person name="Overmann J."/>
            <person name="Amann R."/>
            <person name="Jetten M.S.M."/>
            <person name="Mascher T."/>
            <person name="Medema M.H."/>
            <person name="Devos D.P."/>
            <person name="Kaster A.-K."/>
            <person name="Ovreas L."/>
            <person name="Rohde M."/>
            <person name="Galperin M.Y."/>
            <person name="Jogler C."/>
        </authorList>
    </citation>
    <scope>NUCLEOTIDE SEQUENCE [LARGE SCALE GENOMIC DNA]</scope>
    <source>
        <strain evidence="8 9">Poly30</strain>
    </source>
</reference>
<dbReference type="InterPro" id="IPR036388">
    <property type="entry name" value="WH-like_DNA-bd_sf"/>
</dbReference>
<dbReference type="PANTHER" id="PTHR43133">
    <property type="entry name" value="RNA POLYMERASE ECF-TYPE SIGMA FACTO"/>
    <property type="match status" value="1"/>
</dbReference>
<dbReference type="Proteomes" id="UP000320390">
    <property type="component" value="Chromosome"/>
</dbReference>
<dbReference type="InterPro" id="IPR007627">
    <property type="entry name" value="RNA_pol_sigma70_r2"/>
</dbReference>
<dbReference type="GO" id="GO:0006352">
    <property type="term" value="P:DNA-templated transcription initiation"/>
    <property type="evidence" value="ECO:0007669"/>
    <property type="project" value="InterPro"/>
</dbReference>
<dbReference type="SUPFAM" id="SSF49464">
    <property type="entry name" value="Carboxypeptidase regulatory domain-like"/>
    <property type="match status" value="2"/>
</dbReference>
<evidence type="ECO:0000256" key="5">
    <source>
        <dbReference type="ARBA" id="ARBA00023163"/>
    </source>
</evidence>
<proteinExistence type="inferred from homology"/>